<reference evidence="2" key="2">
    <citation type="journal article" date="2023" name="IMA Fungus">
        <title>Comparative genomic study of the Penicillium genus elucidates a diverse pangenome and 15 lateral gene transfer events.</title>
        <authorList>
            <person name="Petersen C."/>
            <person name="Sorensen T."/>
            <person name="Nielsen M.R."/>
            <person name="Sondergaard T.E."/>
            <person name="Sorensen J.L."/>
            <person name="Fitzpatrick D.A."/>
            <person name="Frisvad J.C."/>
            <person name="Nielsen K.L."/>
        </authorList>
    </citation>
    <scope>NUCLEOTIDE SEQUENCE</scope>
    <source>
        <strain evidence="2">IBT 34128</strain>
    </source>
</reference>
<dbReference type="Proteomes" id="UP001141434">
    <property type="component" value="Unassembled WGS sequence"/>
</dbReference>
<evidence type="ECO:0000313" key="2">
    <source>
        <dbReference type="EMBL" id="KAJ5105862.1"/>
    </source>
</evidence>
<evidence type="ECO:0000256" key="1">
    <source>
        <dbReference type="SAM" id="Phobius"/>
    </source>
</evidence>
<reference evidence="2" key="1">
    <citation type="submission" date="2022-11" db="EMBL/GenBank/DDBJ databases">
        <authorList>
            <person name="Petersen C."/>
        </authorList>
    </citation>
    <scope>NUCLEOTIDE SEQUENCE</scope>
    <source>
        <strain evidence="2">IBT 34128</strain>
    </source>
</reference>
<protein>
    <submittedName>
        <fullName evidence="2">Uncharacterized protein</fullName>
    </submittedName>
</protein>
<dbReference type="GeneID" id="81392959"/>
<dbReference type="EMBL" id="JAPMSZ010000004">
    <property type="protein sequence ID" value="KAJ5105862.1"/>
    <property type="molecule type" value="Genomic_DNA"/>
</dbReference>
<keyword evidence="3" id="KW-1185">Reference proteome</keyword>
<proteinExistence type="predicted"/>
<comment type="caution">
    <text evidence="2">The sequence shown here is derived from an EMBL/GenBank/DDBJ whole genome shotgun (WGS) entry which is preliminary data.</text>
</comment>
<keyword evidence="1" id="KW-0472">Membrane</keyword>
<feature type="transmembrane region" description="Helical" evidence="1">
    <location>
        <begin position="96"/>
        <end position="120"/>
    </location>
</feature>
<organism evidence="2 3">
    <name type="scientific">Penicillium alfredii</name>
    <dbReference type="NCBI Taxonomy" id="1506179"/>
    <lineage>
        <taxon>Eukaryota</taxon>
        <taxon>Fungi</taxon>
        <taxon>Dikarya</taxon>
        <taxon>Ascomycota</taxon>
        <taxon>Pezizomycotina</taxon>
        <taxon>Eurotiomycetes</taxon>
        <taxon>Eurotiomycetidae</taxon>
        <taxon>Eurotiales</taxon>
        <taxon>Aspergillaceae</taxon>
        <taxon>Penicillium</taxon>
    </lineage>
</organism>
<dbReference type="RefSeq" id="XP_056514858.1">
    <property type="nucleotide sequence ID" value="XM_056653791.1"/>
</dbReference>
<keyword evidence="1" id="KW-1133">Transmembrane helix</keyword>
<name>A0A9W9FU66_9EURO</name>
<keyword evidence="1" id="KW-0812">Transmembrane</keyword>
<dbReference type="AlphaFoldDB" id="A0A9W9FU66"/>
<sequence length="121" mass="12807">MRCDANVVDAIERGGIGYGVPLLDARLMRGVPHSVAISLFAVGVLLPDKDRKAVRTKASSPPLRVIIGIDSAVSEDLNQEGGIDIEPFVLKVLGHYLPVFGLLSVLVLGGFNLLFCLVAGL</sequence>
<evidence type="ECO:0000313" key="3">
    <source>
        <dbReference type="Proteomes" id="UP001141434"/>
    </source>
</evidence>
<accession>A0A9W9FU66</accession>
<gene>
    <name evidence="2" type="ORF">NUU61_003209</name>
</gene>